<dbReference type="Gene3D" id="3.40.50.410">
    <property type="entry name" value="von Willebrand factor, type A domain"/>
    <property type="match status" value="1"/>
</dbReference>
<dbReference type="Proteomes" id="UP000450000">
    <property type="component" value="Unassembled WGS sequence"/>
</dbReference>
<evidence type="ECO:0000313" key="3">
    <source>
        <dbReference type="Proteomes" id="UP000450000"/>
    </source>
</evidence>
<accession>A0A6N7L370</accession>
<dbReference type="EMBL" id="WBOF01000004">
    <property type="protein sequence ID" value="MQS17207.1"/>
    <property type="molecule type" value="Genomic_DNA"/>
</dbReference>
<dbReference type="AlphaFoldDB" id="A0A6N7L370"/>
<dbReference type="InterPro" id="IPR002035">
    <property type="entry name" value="VWF_A"/>
</dbReference>
<dbReference type="PROSITE" id="PS50234">
    <property type="entry name" value="VWFA"/>
    <property type="match status" value="1"/>
</dbReference>
<protein>
    <submittedName>
        <fullName evidence="2">VWA domain-containing protein</fullName>
    </submittedName>
</protein>
<dbReference type="InterPro" id="IPR019303">
    <property type="entry name" value="vWA_TerF_C"/>
</dbReference>
<proteinExistence type="predicted"/>
<evidence type="ECO:0000313" key="2">
    <source>
        <dbReference type="EMBL" id="MQS17207.1"/>
    </source>
</evidence>
<dbReference type="SUPFAM" id="SSF53300">
    <property type="entry name" value="vWA-like"/>
    <property type="match status" value="1"/>
</dbReference>
<keyword evidence="3" id="KW-1185">Reference proteome</keyword>
<evidence type="ECO:0000259" key="1">
    <source>
        <dbReference type="PROSITE" id="PS50234"/>
    </source>
</evidence>
<dbReference type="InterPro" id="IPR036465">
    <property type="entry name" value="vWFA_dom_sf"/>
</dbReference>
<reference evidence="2 3" key="1">
    <citation type="submission" date="2019-09" db="EMBL/GenBank/DDBJ databases">
        <title>Genome Sequences of Streptomyces kaniharaensis ATCC 21070.</title>
        <authorList>
            <person name="Zhu W."/>
            <person name="De Crecy-Lagard V."/>
            <person name="Richards N.G."/>
        </authorList>
    </citation>
    <scope>NUCLEOTIDE SEQUENCE [LARGE SCALE GENOMIC DNA]</scope>
    <source>
        <strain evidence="2 3">SF-557</strain>
    </source>
</reference>
<dbReference type="Pfam" id="PF10138">
    <property type="entry name" value="vWA-TerF-like"/>
    <property type="match status" value="1"/>
</dbReference>
<sequence length="257" mass="28247">MSIPSLTKTSAISLEKITGTAPGLIDTYRSAEATLRNIDLLGLRAAVYLVLDRSGSMRRFYNDGSVQRLSEQALGLAAHFDDDGIVPLTFFSTGVHTHKVRRGLLHRSEKTIDLSLDNYQGRVGAIHNGLGHMGRTYYASGMEAVIEHYQQSKTTAPAFVIFQTDGAPDDKPATTKLLKEAAKLPIFWQFIGFGNDPFAYLRSLDDMPVPAARIVDNAGFFAAGDNPSALTDNHLYSQLMGEFPKWLKAAREQGILR</sequence>
<organism evidence="2 3">
    <name type="scientific">Streptomyces kaniharaensis</name>
    <dbReference type="NCBI Taxonomy" id="212423"/>
    <lineage>
        <taxon>Bacteria</taxon>
        <taxon>Bacillati</taxon>
        <taxon>Actinomycetota</taxon>
        <taxon>Actinomycetes</taxon>
        <taxon>Kitasatosporales</taxon>
        <taxon>Streptomycetaceae</taxon>
        <taxon>Streptomyces</taxon>
    </lineage>
</organism>
<comment type="caution">
    <text evidence="2">The sequence shown here is derived from an EMBL/GenBank/DDBJ whole genome shotgun (WGS) entry which is preliminary data.</text>
</comment>
<dbReference type="OrthoDB" id="5756874at2"/>
<dbReference type="RefSeq" id="WP_153469698.1">
    <property type="nucleotide sequence ID" value="NZ_WBOF01000004.1"/>
</dbReference>
<gene>
    <name evidence="2" type="ORF">F7Q99_34770</name>
</gene>
<dbReference type="SMART" id="SM00327">
    <property type="entry name" value="VWA"/>
    <property type="match status" value="1"/>
</dbReference>
<dbReference type="CDD" id="cd00198">
    <property type="entry name" value="vWFA"/>
    <property type="match status" value="1"/>
</dbReference>
<name>A0A6N7L370_9ACTN</name>
<feature type="domain" description="VWFA" evidence="1">
    <location>
        <begin position="46"/>
        <end position="239"/>
    </location>
</feature>